<dbReference type="PANTHER" id="PTHR21310">
    <property type="entry name" value="AMINOGLYCOSIDE PHOSPHOTRANSFERASE-RELATED-RELATED"/>
    <property type="match status" value="1"/>
</dbReference>
<dbReference type="InterPro" id="IPR002575">
    <property type="entry name" value="Aminoglycoside_PTrfase"/>
</dbReference>
<name>A0A8H4X662_9HYPO</name>
<keyword evidence="3" id="KW-1185">Reference proteome</keyword>
<dbReference type="AlphaFoldDB" id="A0A8H4X662"/>
<dbReference type="OrthoDB" id="8300194at2759"/>
<protein>
    <recommendedName>
        <fullName evidence="1">Aminoglycoside phosphotransferase domain-containing protein</fullName>
    </recommendedName>
</protein>
<evidence type="ECO:0000313" key="3">
    <source>
        <dbReference type="Proteomes" id="UP000635477"/>
    </source>
</evidence>
<dbReference type="Pfam" id="PF01636">
    <property type="entry name" value="APH"/>
    <property type="match status" value="1"/>
</dbReference>
<dbReference type="Proteomes" id="UP000635477">
    <property type="component" value="Unassembled WGS sequence"/>
</dbReference>
<dbReference type="SUPFAM" id="SSF56112">
    <property type="entry name" value="Protein kinase-like (PK-like)"/>
    <property type="match status" value="1"/>
</dbReference>
<organism evidence="2 3">
    <name type="scientific">Fusarium zealandicum</name>
    <dbReference type="NCBI Taxonomy" id="1053134"/>
    <lineage>
        <taxon>Eukaryota</taxon>
        <taxon>Fungi</taxon>
        <taxon>Dikarya</taxon>
        <taxon>Ascomycota</taxon>
        <taxon>Pezizomycotina</taxon>
        <taxon>Sordariomycetes</taxon>
        <taxon>Hypocreomycetidae</taxon>
        <taxon>Hypocreales</taxon>
        <taxon>Nectriaceae</taxon>
        <taxon>Fusarium</taxon>
        <taxon>Fusarium staphyleae species complex</taxon>
    </lineage>
</organism>
<sequence length="288" mass="32406">MEDISCDACSWSPQRQAGCRYHSHIKLDYSVSDRGVWSVGSRIVIKERSTKPPNFEAQGLRFISSTTAIPVPGIISDWTEESGNCFLVMDRVPGEPLASAWPGMSDVDKERIAKQAAEYLAQLRSLQSPRLQSLGDQPLYSAFLFRNGYGLPHGPIASDDELWGEMMKALSGLSEKVCRRLRKRMPPAAPYTFTHGDLSTDNIIVQNGSISGIIDWEASGYFPVWWESTATKICQGDDDRQWKTLLCKHIEEHADGQAFWSDYYTLSMFPSLDDRGESLLRELEAEEE</sequence>
<dbReference type="InterPro" id="IPR011009">
    <property type="entry name" value="Kinase-like_dom_sf"/>
</dbReference>
<evidence type="ECO:0000313" key="2">
    <source>
        <dbReference type="EMBL" id="KAF4963422.1"/>
    </source>
</evidence>
<dbReference type="PANTHER" id="PTHR21310:SF15">
    <property type="entry name" value="AMINOGLYCOSIDE PHOSPHOTRANSFERASE DOMAIN-CONTAINING PROTEIN"/>
    <property type="match status" value="1"/>
</dbReference>
<dbReference type="Gene3D" id="3.90.1200.10">
    <property type="match status" value="1"/>
</dbReference>
<reference evidence="2" key="1">
    <citation type="journal article" date="2020" name="BMC Genomics">
        <title>Correction to: Identification and distribution of gene clusters required for synthesis of sphingolipid metabolism inhibitors in diverse species of the filamentous fungus Fusarium.</title>
        <authorList>
            <person name="Kim H.S."/>
            <person name="Lohmar J.M."/>
            <person name="Busman M."/>
            <person name="Brown D.W."/>
            <person name="Naumann T.A."/>
            <person name="Divon H.H."/>
            <person name="Lysoe E."/>
            <person name="Uhlig S."/>
            <person name="Proctor R.H."/>
        </authorList>
    </citation>
    <scope>NUCLEOTIDE SEQUENCE</scope>
    <source>
        <strain evidence="2">NRRL 22465</strain>
    </source>
</reference>
<accession>A0A8H4X662</accession>
<proteinExistence type="predicted"/>
<dbReference type="CDD" id="cd05120">
    <property type="entry name" value="APH_ChoK_like"/>
    <property type="match status" value="1"/>
</dbReference>
<gene>
    <name evidence="2" type="ORF">FZEAL_10935</name>
</gene>
<evidence type="ECO:0000259" key="1">
    <source>
        <dbReference type="Pfam" id="PF01636"/>
    </source>
</evidence>
<dbReference type="InterPro" id="IPR051678">
    <property type="entry name" value="AGP_Transferase"/>
</dbReference>
<feature type="domain" description="Aminoglycoside phosphotransferase" evidence="1">
    <location>
        <begin position="55"/>
        <end position="226"/>
    </location>
</feature>
<comment type="caution">
    <text evidence="2">The sequence shown here is derived from an EMBL/GenBank/DDBJ whole genome shotgun (WGS) entry which is preliminary data.</text>
</comment>
<reference evidence="2" key="2">
    <citation type="submission" date="2020-05" db="EMBL/GenBank/DDBJ databases">
        <authorList>
            <person name="Kim H.-S."/>
            <person name="Proctor R.H."/>
            <person name="Brown D.W."/>
        </authorList>
    </citation>
    <scope>NUCLEOTIDE SEQUENCE</scope>
    <source>
        <strain evidence="2">NRRL 22465</strain>
    </source>
</reference>
<dbReference type="EMBL" id="JABEYC010001626">
    <property type="protein sequence ID" value="KAF4963422.1"/>
    <property type="molecule type" value="Genomic_DNA"/>
</dbReference>